<evidence type="ECO:0000256" key="2">
    <source>
        <dbReference type="ARBA" id="ARBA00022490"/>
    </source>
</evidence>
<feature type="compositionally biased region" description="Low complexity" evidence="8">
    <location>
        <begin position="475"/>
        <end position="494"/>
    </location>
</feature>
<feature type="compositionally biased region" description="Acidic residues" evidence="8">
    <location>
        <begin position="648"/>
        <end position="658"/>
    </location>
</feature>
<dbReference type="Gene3D" id="3.30.160.60">
    <property type="entry name" value="Classic Zinc Finger"/>
    <property type="match status" value="1"/>
</dbReference>
<dbReference type="GO" id="GO:0031625">
    <property type="term" value="F:ubiquitin protein ligase binding"/>
    <property type="evidence" value="ECO:0007669"/>
    <property type="project" value="TreeGrafter"/>
</dbReference>
<dbReference type="GO" id="GO:0051865">
    <property type="term" value="P:protein autoubiquitination"/>
    <property type="evidence" value="ECO:0007669"/>
    <property type="project" value="TreeGrafter"/>
</dbReference>
<dbReference type="Gene3D" id="3.30.40.10">
    <property type="entry name" value="Zinc/RING finger domain, C3HC4 (zinc finger)"/>
    <property type="match status" value="1"/>
</dbReference>
<keyword evidence="13" id="KW-1185">Reference proteome</keyword>
<comment type="caution">
    <text evidence="12">The sequence shown here is derived from an EMBL/GenBank/DDBJ whole genome shotgun (WGS) entry which is preliminary data.</text>
</comment>
<evidence type="ECO:0000256" key="5">
    <source>
        <dbReference type="ARBA" id="ARBA00022833"/>
    </source>
</evidence>
<feature type="compositionally biased region" description="Low complexity" evidence="8">
    <location>
        <begin position="796"/>
        <end position="814"/>
    </location>
</feature>
<keyword evidence="3" id="KW-0479">Metal-binding</keyword>
<sequence>MDDISVETICEVFKCFICMEKLQNARLCPHCSKLCCYSCISRWLTEQRSQCPHCRAPLQLNELVNCRWAEEITQKLDTLQQSGSFSSTKRSTNRFDSDQNSDLTNSSSHSSLTDFNLRKDNRCDIHKAEKLSVYCLTCKKSICHQCALFGGTHTSHQFKPIDEVYEFHKEQIQEQINLLKKRHSELLNLVQEVERNIDGVKNAKDERVREIRNAVELMVARLENQLKNKILNLMNQRNKLSQETESMESMMIDVERDLRTTTKSELISKHTELVQKCQLLTSRKPMISLLSTSSLNDFVSEIVPPYDSSTFTIHNFSQLKHKADPIYSPALNVNGLSWRLKVYPDGNGVVRGNYLSVFLELSAGLTETSKYEYRVEMIHQQSKDLSKSIVREFASDFEVGECWGYNRFFRLDLLASEGYLNTDRDSLILRFQVRSPTFYQKCRDQQWYIQHLESTQQNFVAQVNELRERLALELSRQQPTSTNNNSNSQNVLSKKSSKKDLNENDSVQQKNDLNEFKKIKSSLFTLNESSHQKSKIFYTLDCEVENGHDNPGEQKLLNNSKQNLKQRKLTKRKVKSNDSKLTPLSSESDLYESDDDIEQTKLPNPNYKTEVYEQSEESEESEDDKQDELITNSNYYNDIIDQLCNNDTDSESSEEEINSEQAPGSNMNDSFEELLAEFSDRANKDTIKDGEKDIDEENMFAENDVENSIQNQQAAGCSKSLDNEQKLKEIKNQLSEIKISTMKSSDNVQSSIISSSSEDKLPKIIKTGLIRKKSSPSQLRTILSKKSDDELKKSQTKLSSLSSNDSASNLNDLTQYPINDDDDSLFDYANSPASNQKQNKKNNLLSVIMSNNSNISNNINSQVSSSNSNNSPNSNSDNNSDKSSINKQDFLKILDKFNKNVRSQPNSKKKDENCN</sequence>
<feature type="domain" description="MATH" evidence="11">
    <location>
        <begin position="306"/>
        <end position="433"/>
    </location>
</feature>
<dbReference type="InterPro" id="IPR000315">
    <property type="entry name" value="Znf_B-box"/>
</dbReference>
<dbReference type="PROSITE" id="PS50144">
    <property type="entry name" value="MATH"/>
    <property type="match status" value="1"/>
</dbReference>
<dbReference type="GO" id="GO:0061630">
    <property type="term" value="F:ubiquitin protein ligase activity"/>
    <property type="evidence" value="ECO:0007669"/>
    <property type="project" value="TreeGrafter"/>
</dbReference>
<keyword evidence="5" id="KW-0862">Zinc</keyword>
<dbReference type="EMBL" id="CAJNOC010000066">
    <property type="protein sequence ID" value="CAF0711565.1"/>
    <property type="molecule type" value="Genomic_DNA"/>
</dbReference>
<dbReference type="GO" id="GO:0005164">
    <property type="term" value="F:tumor necrosis factor receptor binding"/>
    <property type="evidence" value="ECO:0007669"/>
    <property type="project" value="TreeGrafter"/>
</dbReference>
<feature type="domain" description="RING-type" evidence="9">
    <location>
        <begin position="15"/>
        <end position="55"/>
    </location>
</feature>
<dbReference type="SUPFAM" id="SSF57850">
    <property type="entry name" value="RING/U-box"/>
    <property type="match status" value="1"/>
</dbReference>
<evidence type="ECO:0000256" key="6">
    <source>
        <dbReference type="PROSITE-ProRule" id="PRU00024"/>
    </source>
</evidence>
<evidence type="ECO:0000256" key="7">
    <source>
        <dbReference type="SAM" id="Coils"/>
    </source>
</evidence>
<feature type="compositionally biased region" description="Acidic residues" evidence="8">
    <location>
        <begin position="613"/>
        <end position="626"/>
    </location>
</feature>
<name>A0A813M0U9_9BILA</name>
<reference evidence="12" key="1">
    <citation type="submission" date="2021-02" db="EMBL/GenBank/DDBJ databases">
        <authorList>
            <person name="Nowell W R."/>
        </authorList>
    </citation>
    <scope>NUCLEOTIDE SEQUENCE</scope>
    <source>
        <strain evidence="12">Ploen Becks lab</strain>
    </source>
</reference>
<dbReference type="SMART" id="SM00502">
    <property type="entry name" value="BBC"/>
    <property type="match status" value="1"/>
</dbReference>
<dbReference type="InterPro" id="IPR037299">
    <property type="entry name" value="TRIM37_MATH"/>
</dbReference>
<dbReference type="PROSITE" id="PS50119">
    <property type="entry name" value="ZF_BBOX"/>
    <property type="match status" value="1"/>
</dbReference>
<gene>
    <name evidence="12" type="ORF">OXX778_LOCUS1117</name>
</gene>
<dbReference type="InterPro" id="IPR001841">
    <property type="entry name" value="Znf_RING"/>
</dbReference>
<dbReference type="GO" id="GO:0016235">
    <property type="term" value="C:aggresome"/>
    <property type="evidence" value="ECO:0007669"/>
    <property type="project" value="TreeGrafter"/>
</dbReference>
<organism evidence="12 13">
    <name type="scientific">Brachionus calyciflorus</name>
    <dbReference type="NCBI Taxonomy" id="104777"/>
    <lineage>
        <taxon>Eukaryota</taxon>
        <taxon>Metazoa</taxon>
        <taxon>Spiralia</taxon>
        <taxon>Gnathifera</taxon>
        <taxon>Rotifera</taxon>
        <taxon>Eurotatoria</taxon>
        <taxon>Monogononta</taxon>
        <taxon>Pseudotrocha</taxon>
        <taxon>Ploima</taxon>
        <taxon>Brachionidae</taxon>
        <taxon>Brachionus</taxon>
    </lineage>
</organism>
<evidence type="ECO:0000256" key="4">
    <source>
        <dbReference type="ARBA" id="ARBA00022771"/>
    </source>
</evidence>
<dbReference type="AlphaFoldDB" id="A0A813M0U9"/>
<dbReference type="SUPFAM" id="SSF49599">
    <property type="entry name" value="TRAF domain-like"/>
    <property type="match status" value="1"/>
</dbReference>
<dbReference type="GO" id="GO:0006513">
    <property type="term" value="P:protein monoubiquitination"/>
    <property type="evidence" value="ECO:0007669"/>
    <property type="project" value="TreeGrafter"/>
</dbReference>
<feature type="region of interest" description="Disordered" evidence="8">
    <location>
        <begin position="475"/>
        <end position="509"/>
    </location>
</feature>
<evidence type="ECO:0000259" key="9">
    <source>
        <dbReference type="PROSITE" id="PS50089"/>
    </source>
</evidence>
<protein>
    <submittedName>
        <fullName evidence="12">Uncharacterized protein</fullName>
    </submittedName>
</protein>
<dbReference type="InterPro" id="IPR003649">
    <property type="entry name" value="Bbox_C"/>
</dbReference>
<dbReference type="PANTHER" id="PTHR36754">
    <property type="entry name" value="E3 UBIQUITIN-PROTEIN LIGASE TRIM37"/>
    <property type="match status" value="1"/>
</dbReference>
<dbReference type="PROSITE" id="PS50089">
    <property type="entry name" value="ZF_RING_2"/>
    <property type="match status" value="1"/>
</dbReference>
<evidence type="ECO:0000259" key="11">
    <source>
        <dbReference type="PROSITE" id="PS50144"/>
    </source>
</evidence>
<dbReference type="Pfam" id="PF22486">
    <property type="entry name" value="MATH_2"/>
    <property type="match status" value="1"/>
</dbReference>
<dbReference type="SUPFAM" id="SSF57845">
    <property type="entry name" value="B-box zinc-binding domain"/>
    <property type="match status" value="1"/>
</dbReference>
<dbReference type="InterPro" id="IPR053003">
    <property type="entry name" value="TRIM_RBCC_E3_ubiq-ligases"/>
</dbReference>
<dbReference type="GO" id="GO:0005778">
    <property type="term" value="C:peroxisomal membrane"/>
    <property type="evidence" value="ECO:0007669"/>
    <property type="project" value="TreeGrafter"/>
</dbReference>
<feature type="coiled-coil region" evidence="7">
    <location>
        <begin position="169"/>
        <end position="250"/>
    </location>
</feature>
<dbReference type="GO" id="GO:0070842">
    <property type="term" value="P:aggresome assembly"/>
    <property type="evidence" value="ECO:0007669"/>
    <property type="project" value="TreeGrafter"/>
</dbReference>
<dbReference type="InterPro" id="IPR002083">
    <property type="entry name" value="MATH/TRAF_dom"/>
</dbReference>
<accession>A0A813M0U9</accession>
<dbReference type="Gene3D" id="2.60.210.10">
    <property type="entry name" value="Apoptosis, Tumor Necrosis Factor Receptor Associated Protein 2, Chain A"/>
    <property type="match status" value="1"/>
</dbReference>
<feature type="compositionally biased region" description="Basic residues" evidence="8">
    <location>
        <begin position="564"/>
        <end position="574"/>
    </location>
</feature>
<feature type="region of interest" description="Disordered" evidence="8">
    <location>
        <begin position="83"/>
        <end position="111"/>
    </location>
</feature>
<evidence type="ECO:0000256" key="3">
    <source>
        <dbReference type="ARBA" id="ARBA00022723"/>
    </source>
</evidence>
<evidence type="ECO:0000313" key="13">
    <source>
        <dbReference type="Proteomes" id="UP000663879"/>
    </source>
</evidence>
<dbReference type="OrthoDB" id="192247at2759"/>
<dbReference type="SMART" id="SM00061">
    <property type="entry name" value="MATH"/>
    <property type="match status" value="1"/>
</dbReference>
<keyword evidence="4 6" id="KW-0863">Zinc-finger</keyword>
<keyword evidence="2" id="KW-0963">Cytoplasm</keyword>
<dbReference type="Pfam" id="PF00643">
    <property type="entry name" value="zf-B_box"/>
    <property type="match status" value="1"/>
</dbReference>
<feature type="compositionally biased region" description="Low complexity" evidence="8">
    <location>
        <begin position="100"/>
        <end position="111"/>
    </location>
</feature>
<dbReference type="CDD" id="cd19779">
    <property type="entry name" value="Bbox2_TRIM37_C-VIII"/>
    <property type="match status" value="1"/>
</dbReference>
<dbReference type="PANTHER" id="PTHR36754:SF2">
    <property type="entry name" value="E3 UBIQUITIN-PROTEIN LIGASE TRIM37"/>
    <property type="match status" value="1"/>
</dbReference>
<feature type="compositionally biased region" description="Low complexity" evidence="8">
    <location>
        <begin position="856"/>
        <end position="888"/>
    </location>
</feature>
<dbReference type="SMART" id="SM00336">
    <property type="entry name" value="BBOX"/>
    <property type="match status" value="1"/>
</dbReference>
<comment type="subcellular location">
    <subcellularLocation>
        <location evidence="1">Cytoplasm</location>
    </subcellularLocation>
</comment>
<dbReference type="GO" id="GO:0008270">
    <property type="term" value="F:zinc ion binding"/>
    <property type="evidence" value="ECO:0007669"/>
    <property type="project" value="UniProtKB-KW"/>
</dbReference>
<evidence type="ECO:0000259" key="10">
    <source>
        <dbReference type="PROSITE" id="PS50119"/>
    </source>
</evidence>
<feature type="domain" description="B box-type" evidence="10">
    <location>
        <begin position="118"/>
        <end position="161"/>
    </location>
</feature>
<feature type="region of interest" description="Disordered" evidence="8">
    <location>
        <begin position="549"/>
        <end position="628"/>
    </location>
</feature>
<proteinExistence type="predicted"/>
<dbReference type="InterPro" id="IPR013083">
    <property type="entry name" value="Znf_RING/FYVE/PHD"/>
</dbReference>
<keyword evidence="7" id="KW-0175">Coiled coil</keyword>
<evidence type="ECO:0000256" key="8">
    <source>
        <dbReference type="SAM" id="MobiDB-lite"/>
    </source>
</evidence>
<evidence type="ECO:0000256" key="1">
    <source>
        <dbReference type="ARBA" id="ARBA00004496"/>
    </source>
</evidence>
<dbReference type="CDD" id="cd03773">
    <property type="entry name" value="MATH_TRIM37"/>
    <property type="match status" value="1"/>
</dbReference>
<dbReference type="InterPro" id="IPR008974">
    <property type="entry name" value="TRAF-like"/>
</dbReference>
<evidence type="ECO:0000313" key="12">
    <source>
        <dbReference type="EMBL" id="CAF0711565.1"/>
    </source>
</evidence>
<dbReference type="CDD" id="cd16619">
    <property type="entry name" value="mRING-HC-C4C4_TRIM37_C-VIII"/>
    <property type="match status" value="1"/>
</dbReference>
<dbReference type="Proteomes" id="UP000663879">
    <property type="component" value="Unassembled WGS sequence"/>
</dbReference>
<feature type="region of interest" description="Disordered" evidence="8">
    <location>
        <begin position="856"/>
        <end position="891"/>
    </location>
</feature>
<feature type="region of interest" description="Disordered" evidence="8">
    <location>
        <begin position="776"/>
        <end position="816"/>
    </location>
</feature>
<feature type="region of interest" description="Disordered" evidence="8">
    <location>
        <begin position="643"/>
        <end position="667"/>
    </location>
</feature>